<feature type="transmembrane region" description="Helical" evidence="8">
    <location>
        <begin position="224"/>
        <end position="244"/>
    </location>
</feature>
<evidence type="ECO:0000256" key="4">
    <source>
        <dbReference type="ARBA" id="ARBA00022475"/>
    </source>
</evidence>
<feature type="transmembrane region" description="Helical" evidence="8">
    <location>
        <begin position="12"/>
        <end position="33"/>
    </location>
</feature>
<dbReference type="EMBL" id="BJFL01000031">
    <property type="protein sequence ID" value="GDY32930.1"/>
    <property type="molecule type" value="Genomic_DNA"/>
</dbReference>
<evidence type="ECO:0000256" key="3">
    <source>
        <dbReference type="ARBA" id="ARBA00022448"/>
    </source>
</evidence>
<sequence length="542" mass="56028">MYRQVLDPLGALGLSALVAAVPLLTIFVLLGLFRTRAHVAGLAGLAVALVVAALVYRMPYDQAALAAVEGAAFGVFPIMWIVINAIWIHQLTFPRGHFHDLRRAFGLVSTDPRVQVLVIAFCFGALLEALAGFGAPVAITASMLTALGLSPLRTAGAALLANTAPVAFGAIAVPIITAGKLTGIPADTIGAMVGRQTPILALVVPFLLVALVDGRRGLRQTWPAAAVCGITFALAQFACSNFLSIELTDIVAALVSLLAVAALLRAWQPRGTEEARSSVLVEAAGGGPGAAVSTRVSPGRVLTAISPYLIIVAVFATAQVPAVAHALDAVTKKFTWPGLHVVSSAGKPVSAATFTFNWLATPGTLLVISGLVATVVLRVGWRTSLHEWWLTVRKLRMAILTVATVLALAYVMNLSGETTTIGTFVAGTGGLLAFLSPLLGWFGTAVTGSDTSSNALFASLQVAAGAKAGINPTLLVAANSSGGVLGKMISPQNLAIAAVAVNKEGEEGRLFRAAIRYSVPLVLALCLLVALQSLPVLDWMLP</sequence>
<dbReference type="Pfam" id="PF02652">
    <property type="entry name" value="Lactate_perm"/>
    <property type="match status" value="1"/>
</dbReference>
<proteinExistence type="inferred from homology"/>
<evidence type="ECO:0000256" key="1">
    <source>
        <dbReference type="ARBA" id="ARBA00004651"/>
    </source>
</evidence>
<feature type="transmembrane region" description="Helical" evidence="8">
    <location>
        <begin position="421"/>
        <end position="442"/>
    </location>
</feature>
<feature type="transmembrane region" description="Helical" evidence="8">
    <location>
        <begin position="356"/>
        <end position="377"/>
    </location>
</feature>
<feature type="transmembrane region" description="Helical" evidence="8">
    <location>
        <begin position="517"/>
        <end position="537"/>
    </location>
</feature>
<feature type="transmembrane region" description="Helical" evidence="8">
    <location>
        <begin position="397"/>
        <end position="415"/>
    </location>
</feature>
<dbReference type="NCBIfam" id="TIGR00795">
    <property type="entry name" value="lctP"/>
    <property type="match status" value="1"/>
</dbReference>
<evidence type="ECO:0000256" key="5">
    <source>
        <dbReference type="ARBA" id="ARBA00022692"/>
    </source>
</evidence>
<keyword evidence="6 8" id="KW-1133">Transmembrane helix</keyword>
<keyword evidence="10" id="KW-1185">Reference proteome</keyword>
<evidence type="ECO:0000313" key="10">
    <source>
        <dbReference type="Proteomes" id="UP000298860"/>
    </source>
</evidence>
<comment type="caution">
    <text evidence="9">The sequence shown here is derived from an EMBL/GenBank/DDBJ whole genome shotgun (WGS) entry which is preliminary data.</text>
</comment>
<name>A0A4D4JD44_9PSEU</name>
<gene>
    <name evidence="9" type="ORF">GTS_45630</name>
</gene>
<keyword evidence="7 8" id="KW-0472">Membrane</keyword>
<evidence type="ECO:0000256" key="6">
    <source>
        <dbReference type="ARBA" id="ARBA00022989"/>
    </source>
</evidence>
<comment type="subcellular location">
    <subcellularLocation>
        <location evidence="1 8">Cell membrane</location>
        <topology evidence="1 8">Multi-pass membrane protein</topology>
    </subcellularLocation>
</comment>
<keyword evidence="3 8" id="KW-0813">Transport</keyword>
<evidence type="ECO:0000256" key="2">
    <source>
        <dbReference type="ARBA" id="ARBA00010100"/>
    </source>
</evidence>
<organism evidence="9 10">
    <name type="scientific">Gandjariella thermophila</name>
    <dbReference type="NCBI Taxonomy" id="1931992"/>
    <lineage>
        <taxon>Bacteria</taxon>
        <taxon>Bacillati</taxon>
        <taxon>Actinomycetota</taxon>
        <taxon>Actinomycetes</taxon>
        <taxon>Pseudonocardiales</taxon>
        <taxon>Pseudonocardiaceae</taxon>
        <taxon>Gandjariella</taxon>
    </lineage>
</organism>
<keyword evidence="5 8" id="KW-0812">Transmembrane</keyword>
<dbReference type="InterPro" id="IPR003804">
    <property type="entry name" value="Lactate_perm"/>
</dbReference>
<feature type="transmembrane region" description="Helical" evidence="8">
    <location>
        <begin position="196"/>
        <end position="212"/>
    </location>
</feature>
<comment type="function">
    <text evidence="8">Uptake of L-lactate across the membrane. Can also transport D-lactate and glycolate.</text>
</comment>
<feature type="transmembrane region" description="Helical" evidence="8">
    <location>
        <begin position="39"/>
        <end position="56"/>
    </location>
</feature>
<feature type="transmembrane region" description="Helical" evidence="8">
    <location>
        <begin position="116"/>
        <end position="144"/>
    </location>
</feature>
<protein>
    <recommendedName>
        <fullName evidence="8">L-lactate permease</fullName>
    </recommendedName>
</protein>
<reference evidence="10" key="1">
    <citation type="submission" date="2019-04" db="EMBL/GenBank/DDBJ databases">
        <title>Draft genome sequence of Pseudonocardiaceae bacterium SL3-2-4.</title>
        <authorList>
            <person name="Ningsih F."/>
            <person name="Yokota A."/>
            <person name="Sakai Y."/>
            <person name="Nanatani K."/>
            <person name="Yabe S."/>
            <person name="Oetari A."/>
            <person name="Sjamsuridzal W."/>
        </authorList>
    </citation>
    <scope>NUCLEOTIDE SEQUENCE [LARGE SCALE GENOMIC DNA]</scope>
    <source>
        <strain evidence="10">SL3-2-4</strain>
    </source>
</reference>
<dbReference type="Proteomes" id="UP000298860">
    <property type="component" value="Unassembled WGS sequence"/>
</dbReference>
<keyword evidence="4 8" id="KW-1003">Cell membrane</keyword>
<dbReference type="PANTHER" id="PTHR30003:SF0">
    <property type="entry name" value="GLYCOLATE PERMEASE GLCA-RELATED"/>
    <property type="match status" value="1"/>
</dbReference>
<dbReference type="OrthoDB" id="9761056at2"/>
<dbReference type="GO" id="GO:0015295">
    <property type="term" value="F:solute:proton symporter activity"/>
    <property type="evidence" value="ECO:0007669"/>
    <property type="project" value="TreeGrafter"/>
</dbReference>
<dbReference type="GO" id="GO:0015129">
    <property type="term" value="F:lactate transmembrane transporter activity"/>
    <property type="evidence" value="ECO:0007669"/>
    <property type="project" value="UniProtKB-UniRule"/>
</dbReference>
<dbReference type="AlphaFoldDB" id="A0A4D4JD44"/>
<feature type="transmembrane region" description="Helical" evidence="8">
    <location>
        <begin position="156"/>
        <end position="176"/>
    </location>
</feature>
<comment type="similarity">
    <text evidence="2 8">Belongs to the lactate permease family.</text>
</comment>
<evidence type="ECO:0000256" key="8">
    <source>
        <dbReference type="RuleBase" id="RU365092"/>
    </source>
</evidence>
<accession>A0A4D4JD44</accession>
<feature type="transmembrane region" description="Helical" evidence="8">
    <location>
        <begin position="305"/>
        <end position="327"/>
    </location>
</feature>
<dbReference type="GO" id="GO:0005886">
    <property type="term" value="C:plasma membrane"/>
    <property type="evidence" value="ECO:0007669"/>
    <property type="project" value="UniProtKB-SubCell"/>
</dbReference>
<feature type="transmembrane region" description="Helical" evidence="8">
    <location>
        <begin position="63"/>
        <end position="88"/>
    </location>
</feature>
<evidence type="ECO:0000256" key="7">
    <source>
        <dbReference type="ARBA" id="ARBA00023136"/>
    </source>
</evidence>
<evidence type="ECO:0000313" key="9">
    <source>
        <dbReference type="EMBL" id="GDY32930.1"/>
    </source>
</evidence>
<dbReference type="PANTHER" id="PTHR30003">
    <property type="entry name" value="L-LACTATE PERMEASE"/>
    <property type="match status" value="1"/>
</dbReference>